<dbReference type="Gene3D" id="1.10.20.10">
    <property type="entry name" value="Histone, subunit A"/>
    <property type="match status" value="1"/>
</dbReference>
<feature type="compositionally biased region" description="Acidic residues" evidence="5">
    <location>
        <begin position="366"/>
        <end position="386"/>
    </location>
</feature>
<protein>
    <recommendedName>
        <fullName evidence="6">CENP-T/Histone H4 histone fold domain-containing protein</fullName>
    </recommendedName>
</protein>
<feature type="region of interest" description="Disordered" evidence="5">
    <location>
        <begin position="310"/>
        <end position="386"/>
    </location>
</feature>
<keyword evidence="8" id="KW-1185">Reference proteome</keyword>
<feature type="domain" description="CENP-T/Histone H4 histone fold" evidence="6">
    <location>
        <begin position="419"/>
        <end position="525"/>
    </location>
</feature>
<evidence type="ECO:0000259" key="6">
    <source>
        <dbReference type="Pfam" id="PF15511"/>
    </source>
</evidence>
<accession>A0A2T3AUU7</accession>
<sequence>MSTHGDSHGLDPASNANTDSTLSQQPRITPRNSDADGAITSEAAKDTPYGTLRQLANLPKPATPLRRAASAGPPSHRSIRRTPVTQARTPGATQRLGGSGRRANVLTPHGRAAMRELEARRAVLTPGKDRRRSGRQQRETPRDDLRALSRLLAPKSQPVVPTPPGHNASTGKFAIPGNDDFDDGPDLERPRLSLPIGDDDEDDDSLLLPPRSAGLEDENITVRSIELPRRAISEQPPGRLSRGSFGSIRMSDQFADLNEIGLDGIGGVFDSSFAMGGQLSDDDVPDMYDDFPRENTATLRDIGLGRGRVSLASGRDSDIRPAEFPGDDTENTFVFTVPPRDATDPQQSDDAAETPSGEIGNNYSDQEVEVEGEDPEASDNPMEGEADTSIQETTLLDIDTSVADTHKVTRKKRIKISKHGIQYPSLPPGVVKKLATTYARTSGNSKAKISKDTLDAIIQASDWFFEQISDDLGAYAEHAGRKTIEESDVLTLMKRQRQTNTTTTPFSLAQKYLPRELLQELRMVPPSKTKRGRQLESVDEVDEDVDVDE</sequence>
<dbReference type="STRING" id="857342.A0A2T3AUU7"/>
<dbReference type="GO" id="GO:0000712">
    <property type="term" value="P:resolution of meiotic recombination intermediates"/>
    <property type="evidence" value="ECO:0007669"/>
    <property type="project" value="TreeGrafter"/>
</dbReference>
<dbReference type="GO" id="GO:0005694">
    <property type="term" value="C:chromosome"/>
    <property type="evidence" value="ECO:0007669"/>
    <property type="project" value="UniProtKB-SubCell"/>
</dbReference>
<feature type="compositionally biased region" description="Acidic residues" evidence="5">
    <location>
        <begin position="537"/>
        <end position="549"/>
    </location>
</feature>
<dbReference type="EMBL" id="KZ679015">
    <property type="protein sequence ID" value="PSS12450.1"/>
    <property type="molecule type" value="Genomic_DNA"/>
</dbReference>
<dbReference type="FunFam" id="1.10.20.10:FF:000105">
    <property type="entry name" value="Inner kinetochore subunit cnp20"/>
    <property type="match status" value="1"/>
</dbReference>
<dbReference type="RefSeq" id="XP_024718448.1">
    <property type="nucleotide sequence ID" value="XM_024868872.1"/>
</dbReference>
<gene>
    <name evidence="7" type="ORF">M430DRAFT_60679</name>
</gene>
<evidence type="ECO:0000256" key="5">
    <source>
        <dbReference type="SAM" id="MobiDB-lite"/>
    </source>
</evidence>
<dbReference type="InParanoid" id="A0A2T3AUU7"/>
<keyword evidence="4" id="KW-0539">Nucleus</keyword>
<feature type="region of interest" description="Disordered" evidence="5">
    <location>
        <begin position="523"/>
        <end position="549"/>
    </location>
</feature>
<dbReference type="Proteomes" id="UP000241818">
    <property type="component" value="Unassembled WGS sequence"/>
</dbReference>
<dbReference type="Pfam" id="PF15511">
    <property type="entry name" value="CENP-T_C"/>
    <property type="match status" value="1"/>
</dbReference>
<feature type="compositionally biased region" description="Polar residues" evidence="5">
    <location>
        <begin position="83"/>
        <end position="92"/>
    </location>
</feature>
<dbReference type="PANTHER" id="PTHR22980:SF5">
    <property type="entry name" value="CENP-T_HISTONE H4 HISTONE FOLD DOMAIN-CONTAINING PROTEIN"/>
    <property type="match status" value="1"/>
</dbReference>
<feature type="compositionally biased region" description="Basic and acidic residues" evidence="5">
    <location>
        <begin position="136"/>
        <end position="147"/>
    </location>
</feature>
<dbReference type="OrthoDB" id="10071681at2759"/>
<dbReference type="GO" id="GO:0071821">
    <property type="term" value="C:FANCM-MHF complex"/>
    <property type="evidence" value="ECO:0007669"/>
    <property type="project" value="TreeGrafter"/>
</dbReference>
<evidence type="ECO:0000256" key="1">
    <source>
        <dbReference type="ARBA" id="ARBA00004123"/>
    </source>
</evidence>
<comment type="subcellular location">
    <subcellularLocation>
        <location evidence="2">Chromosome</location>
    </subcellularLocation>
    <subcellularLocation>
        <location evidence="1">Nucleus</location>
    </subcellularLocation>
</comment>
<proteinExistence type="predicted"/>
<evidence type="ECO:0000313" key="7">
    <source>
        <dbReference type="EMBL" id="PSS12450.1"/>
    </source>
</evidence>
<dbReference type="InterPro" id="IPR035425">
    <property type="entry name" value="CENP-T/H4_C"/>
</dbReference>
<feature type="compositionally biased region" description="Polar residues" evidence="5">
    <location>
        <begin position="14"/>
        <end position="32"/>
    </location>
</feature>
<evidence type="ECO:0000256" key="4">
    <source>
        <dbReference type="ARBA" id="ARBA00023242"/>
    </source>
</evidence>
<evidence type="ECO:0000313" key="8">
    <source>
        <dbReference type="Proteomes" id="UP000241818"/>
    </source>
</evidence>
<evidence type="ECO:0000256" key="2">
    <source>
        <dbReference type="ARBA" id="ARBA00004286"/>
    </source>
</evidence>
<dbReference type="SUPFAM" id="SSF47113">
    <property type="entry name" value="Histone-fold"/>
    <property type="match status" value="1"/>
</dbReference>
<dbReference type="AlphaFoldDB" id="A0A2T3AUU7"/>
<dbReference type="GO" id="GO:0003682">
    <property type="term" value="F:chromatin binding"/>
    <property type="evidence" value="ECO:0007669"/>
    <property type="project" value="TreeGrafter"/>
</dbReference>
<dbReference type="InterPro" id="IPR009072">
    <property type="entry name" value="Histone-fold"/>
</dbReference>
<dbReference type="CDD" id="cd22920">
    <property type="entry name" value="HFD_CENP-T"/>
    <property type="match status" value="1"/>
</dbReference>
<organism evidence="7 8">
    <name type="scientific">Amorphotheca resinae ATCC 22711</name>
    <dbReference type="NCBI Taxonomy" id="857342"/>
    <lineage>
        <taxon>Eukaryota</taxon>
        <taxon>Fungi</taxon>
        <taxon>Dikarya</taxon>
        <taxon>Ascomycota</taxon>
        <taxon>Pezizomycotina</taxon>
        <taxon>Leotiomycetes</taxon>
        <taxon>Helotiales</taxon>
        <taxon>Amorphothecaceae</taxon>
        <taxon>Amorphotheca</taxon>
    </lineage>
</organism>
<dbReference type="GO" id="GO:0046982">
    <property type="term" value="F:protein heterodimerization activity"/>
    <property type="evidence" value="ECO:0007669"/>
    <property type="project" value="InterPro"/>
</dbReference>
<reference evidence="7 8" key="1">
    <citation type="journal article" date="2018" name="New Phytol.">
        <title>Comparative genomics and transcriptomics depict ericoid mycorrhizal fungi as versatile saprotrophs and plant mutualists.</title>
        <authorList>
            <person name="Martino E."/>
            <person name="Morin E."/>
            <person name="Grelet G.A."/>
            <person name="Kuo A."/>
            <person name="Kohler A."/>
            <person name="Daghino S."/>
            <person name="Barry K.W."/>
            <person name="Cichocki N."/>
            <person name="Clum A."/>
            <person name="Dockter R.B."/>
            <person name="Hainaut M."/>
            <person name="Kuo R.C."/>
            <person name="LaButti K."/>
            <person name="Lindahl B.D."/>
            <person name="Lindquist E.A."/>
            <person name="Lipzen A."/>
            <person name="Khouja H.R."/>
            <person name="Magnuson J."/>
            <person name="Murat C."/>
            <person name="Ohm R.A."/>
            <person name="Singer S.W."/>
            <person name="Spatafora J.W."/>
            <person name="Wang M."/>
            <person name="Veneault-Fourrey C."/>
            <person name="Henrissat B."/>
            <person name="Grigoriev I.V."/>
            <person name="Martin F.M."/>
            <person name="Perotto S."/>
        </authorList>
    </citation>
    <scope>NUCLEOTIDE SEQUENCE [LARGE SCALE GENOMIC DNA]</scope>
    <source>
        <strain evidence="7 8">ATCC 22711</strain>
    </source>
</reference>
<dbReference type="GO" id="GO:0031297">
    <property type="term" value="P:replication fork processing"/>
    <property type="evidence" value="ECO:0007669"/>
    <property type="project" value="TreeGrafter"/>
</dbReference>
<name>A0A2T3AUU7_AMORE</name>
<feature type="region of interest" description="Disordered" evidence="5">
    <location>
        <begin position="1"/>
        <end position="215"/>
    </location>
</feature>
<evidence type="ECO:0000256" key="3">
    <source>
        <dbReference type="ARBA" id="ARBA00022454"/>
    </source>
</evidence>
<dbReference type="GeneID" id="36576953"/>
<dbReference type="PANTHER" id="PTHR22980">
    <property type="entry name" value="CORTISTATIN"/>
    <property type="match status" value="1"/>
</dbReference>
<keyword evidence="3" id="KW-0158">Chromosome</keyword>